<dbReference type="PANTHER" id="PTHR32322:SF2">
    <property type="entry name" value="EAMA DOMAIN-CONTAINING PROTEIN"/>
    <property type="match status" value="1"/>
</dbReference>
<protein>
    <recommendedName>
        <fullName evidence="6">EamA domain-containing protein</fullName>
    </recommendedName>
</protein>
<evidence type="ECO:0000256" key="5">
    <source>
        <dbReference type="SAM" id="Phobius"/>
    </source>
</evidence>
<feature type="domain" description="EamA" evidence="6">
    <location>
        <begin position="157"/>
        <end position="289"/>
    </location>
</feature>
<feature type="domain" description="EamA" evidence="6">
    <location>
        <begin position="3"/>
        <end position="139"/>
    </location>
</feature>
<feature type="transmembrane region" description="Helical" evidence="5">
    <location>
        <begin position="29"/>
        <end position="47"/>
    </location>
</feature>
<feature type="transmembrane region" description="Helical" evidence="5">
    <location>
        <begin position="96"/>
        <end position="116"/>
    </location>
</feature>
<sequence length="290" mass="29802">MVSGIATAVLAAFVWGGYLYALKRYFSAYSGAVVAVVMNVCATLWYLPTAGLYLGGFPSLPPLDAMGALVTLGTIALAAAGFLTFMHAIADGDVSLVAPVAKVVPVFVLPLEVLFLQEAFGPLQVLGVVFATAAIYLANYEGGPLLEPFRNLASSRAVQLALLSAMCYAVSDVGKRLVLQDIDVPGSVWIPLSLVGAAAILSPIAYRDWPAGGIREDLPLFVAAAAVVVVGRVLTTVTFSVTSASVAATIINAQAVVAVVLGGYLLAEDGFRTRLAAAALAVTGIALIAS</sequence>
<dbReference type="Proteomes" id="UP000628840">
    <property type="component" value="Unassembled WGS sequence"/>
</dbReference>
<evidence type="ECO:0000256" key="1">
    <source>
        <dbReference type="ARBA" id="ARBA00004141"/>
    </source>
</evidence>
<dbReference type="Gene3D" id="1.10.3730.20">
    <property type="match status" value="1"/>
</dbReference>
<keyword evidence="3 5" id="KW-1133">Transmembrane helix</keyword>
<dbReference type="InterPro" id="IPR037185">
    <property type="entry name" value="EmrE-like"/>
</dbReference>
<evidence type="ECO:0000313" key="8">
    <source>
        <dbReference type="Proteomes" id="UP000628840"/>
    </source>
</evidence>
<dbReference type="GO" id="GO:0016020">
    <property type="term" value="C:membrane"/>
    <property type="evidence" value="ECO:0007669"/>
    <property type="project" value="UniProtKB-SubCell"/>
</dbReference>
<dbReference type="AlphaFoldDB" id="A0A830F7S8"/>
<dbReference type="InterPro" id="IPR000620">
    <property type="entry name" value="EamA_dom"/>
</dbReference>
<organism evidence="7 8">
    <name type="scientific">Halarchaeum grantii</name>
    <dbReference type="NCBI Taxonomy" id="1193105"/>
    <lineage>
        <taxon>Archaea</taxon>
        <taxon>Methanobacteriati</taxon>
        <taxon>Methanobacteriota</taxon>
        <taxon>Stenosarchaea group</taxon>
        <taxon>Halobacteria</taxon>
        <taxon>Halobacteriales</taxon>
        <taxon>Halobacteriaceae</taxon>
    </lineage>
</organism>
<comment type="subcellular location">
    <subcellularLocation>
        <location evidence="1">Membrane</location>
        <topology evidence="1">Multi-pass membrane protein</topology>
    </subcellularLocation>
</comment>
<evidence type="ECO:0000256" key="4">
    <source>
        <dbReference type="ARBA" id="ARBA00023136"/>
    </source>
</evidence>
<feature type="transmembrane region" description="Helical" evidence="5">
    <location>
        <begin position="152"/>
        <end position="171"/>
    </location>
</feature>
<feature type="transmembrane region" description="Helical" evidence="5">
    <location>
        <begin position="67"/>
        <end position="89"/>
    </location>
</feature>
<keyword evidence="8" id="KW-1185">Reference proteome</keyword>
<dbReference type="InterPro" id="IPR050638">
    <property type="entry name" value="AA-Vitamin_Transporters"/>
</dbReference>
<dbReference type="SUPFAM" id="SSF103481">
    <property type="entry name" value="Multidrug resistance efflux transporter EmrE"/>
    <property type="match status" value="2"/>
</dbReference>
<proteinExistence type="predicted"/>
<dbReference type="PANTHER" id="PTHR32322">
    <property type="entry name" value="INNER MEMBRANE TRANSPORTER"/>
    <property type="match status" value="1"/>
</dbReference>
<feature type="transmembrane region" description="Helical" evidence="5">
    <location>
        <begin position="218"/>
        <end position="239"/>
    </location>
</feature>
<feature type="transmembrane region" description="Helical" evidence="5">
    <location>
        <begin position="122"/>
        <end position="140"/>
    </location>
</feature>
<comment type="caution">
    <text evidence="7">The sequence shown here is derived from an EMBL/GenBank/DDBJ whole genome shotgun (WGS) entry which is preliminary data.</text>
</comment>
<feature type="transmembrane region" description="Helical" evidence="5">
    <location>
        <begin position="6"/>
        <end position="22"/>
    </location>
</feature>
<feature type="transmembrane region" description="Helical" evidence="5">
    <location>
        <begin position="245"/>
        <end position="266"/>
    </location>
</feature>
<dbReference type="EMBL" id="BMPF01000001">
    <property type="protein sequence ID" value="GGL27862.1"/>
    <property type="molecule type" value="Genomic_DNA"/>
</dbReference>
<dbReference type="OrthoDB" id="239604at2157"/>
<evidence type="ECO:0000259" key="6">
    <source>
        <dbReference type="Pfam" id="PF00892"/>
    </source>
</evidence>
<dbReference type="Pfam" id="PF00892">
    <property type="entry name" value="EamA"/>
    <property type="match status" value="2"/>
</dbReference>
<evidence type="ECO:0000313" key="7">
    <source>
        <dbReference type="EMBL" id="GGL27862.1"/>
    </source>
</evidence>
<evidence type="ECO:0000256" key="3">
    <source>
        <dbReference type="ARBA" id="ARBA00022989"/>
    </source>
</evidence>
<accession>A0A830F7S8</accession>
<evidence type="ECO:0000256" key="2">
    <source>
        <dbReference type="ARBA" id="ARBA00022692"/>
    </source>
</evidence>
<keyword evidence="4 5" id="KW-0472">Membrane</keyword>
<reference evidence="7 8" key="1">
    <citation type="journal article" date="2019" name="Int. J. Syst. Evol. Microbiol.">
        <title>The Global Catalogue of Microorganisms (GCM) 10K type strain sequencing project: providing services to taxonomists for standard genome sequencing and annotation.</title>
        <authorList>
            <consortium name="The Broad Institute Genomics Platform"/>
            <consortium name="The Broad Institute Genome Sequencing Center for Infectious Disease"/>
            <person name="Wu L."/>
            <person name="Ma J."/>
        </authorList>
    </citation>
    <scope>NUCLEOTIDE SEQUENCE [LARGE SCALE GENOMIC DNA]</scope>
    <source>
        <strain evidence="7 8">JCM 19585</strain>
    </source>
</reference>
<name>A0A830F7S8_9EURY</name>
<keyword evidence="2 5" id="KW-0812">Transmembrane</keyword>
<gene>
    <name evidence="7" type="ORF">GCM10009037_09320</name>
</gene>
<dbReference type="RefSeq" id="WP_188879694.1">
    <property type="nucleotide sequence ID" value="NZ_BMPF01000001.1"/>
</dbReference>
<feature type="transmembrane region" description="Helical" evidence="5">
    <location>
        <begin position="186"/>
        <end position="206"/>
    </location>
</feature>